<gene>
    <name evidence="2" type="ORF">ACRE_037730</name>
</gene>
<keyword evidence="1" id="KW-0732">Signal</keyword>
<dbReference type="AlphaFoldDB" id="A0A086T7X0"/>
<evidence type="ECO:0000313" key="2">
    <source>
        <dbReference type="EMBL" id="KFH45452.1"/>
    </source>
</evidence>
<dbReference type="EMBL" id="JPKY01000032">
    <property type="protein sequence ID" value="KFH45452.1"/>
    <property type="molecule type" value="Genomic_DNA"/>
</dbReference>
<accession>A0A086T7X0</accession>
<keyword evidence="3" id="KW-1185">Reference proteome</keyword>
<comment type="caution">
    <text evidence="2">The sequence shown here is derived from an EMBL/GenBank/DDBJ whole genome shotgun (WGS) entry which is preliminary data.</text>
</comment>
<feature type="signal peptide" evidence="1">
    <location>
        <begin position="1"/>
        <end position="15"/>
    </location>
</feature>
<evidence type="ECO:0000256" key="1">
    <source>
        <dbReference type="SAM" id="SignalP"/>
    </source>
</evidence>
<name>A0A086T7X0_HAPC1</name>
<dbReference type="Proteomes" id="UP000029964">
    <property type="component" value="Unassembled WGS sequence"/>
</dbReference>
<sequence>MHATAILALAAGAMASFTKVVRQEEPEAIATLDMYMNSKCLLPEEPRDTITMAKGECYSFDAGYGSFWVHLQDEALESKCMATFWDGPDCNGEVQWHSSWDECADNKLGNALWSASITCIEETSA</sequence>
<feature type="chain" id="PRO_5012475130" evidence="1">
    <location>
        <begin position="16"/>
        <end position="125"/>
    </location>
</feature>
<protein>
    <submittedName>
        <fullName evidence="2">Uncharacterized protein</fullName>
    </submittedName>
</protein>
<evidence type="ECO:0000313" key="3">
    <source>
        <dbReference type="Proteomes" id="UP000029964"/>
    </source>
</evidence>
<dbReference type="HOGENOM" id="CLU_1991964_0_0_1"/>
<organism evidence="2 3">
    <name type="scientific">Hapsidospora chrysogenum (strain ATCC 11550 / CBS 779.69 / DSM 880 / IAM 14645 / JCM 23072 / IMI 49137)</name>
    <name type="common">Acremonium chrysogenum</name>
    <dbReference type="NCBI Taxonomy" id="857340"/>
    <lineage>
        <taxon>Eukaryota</taxon>
        <taxon>Fungi</taxon>
        <taxon>Dikarya</taxon>
        <taxon>Ascomycota</taxon>
        <taxon>Pezizomycotina</taxon>
        <taxon>Sordariomycetes</taxon>
        <taxon>Hypocreomycetidae</taxon>
        <taxon>Hypocreales</taxon>
        <taxon>Bionectriaceae</taxon>
        <taxon>Hapsidospora</taxon>
    </lineage>
</organism>
<proteinExistence type="predicted"/>
<reference evidence="3" key="1">
    <citation type="journal article" date="2014" name="Genome Announc.">
        <title>Genome sequence and annotation of Acremonium chrysogenum, producer of the beta-lactam antibiotic cephalosporin C.</title>
        <authorList>
            <person name="Terfehr D."/>
            <person name="Dahlmann T.A."/>
            <person name="Specht T."/>
            <person name="Zadra I."/>
            <person name="Kuernsteiner H."/>
            <person name="Kueck U."/>
        </authorList>
    </citation>
    <scope>NUCLEOTIDE SEQUENCE [LARGE SCALE GENOMIC DNA]</scope>
    <source>
        <strain evidence="3">ATCC 11550 / CBS 779.69 / DSM 880 / IAM 14645 / JCM 23072 / IMI 49137</strain>
    </source>
</reference>